<reference evidence="2 3" key="1">
    <citation type="journal article" date="2015" name="Antonie Van Leeuwenhoek">
        <title>Streptomyces klenkii sp. nov., isolated from deep marine sediment.</title>
        <authorList>
            <person name="Veyisoglu A."/>
            <person name="Sahin N."/>
        </authorList>
    </citation>
    <scope>NUCLEOTIDE SEQUENCE [LARGE SCALE GENOMIC DNA]</scope>
    <source>
        <strain evidence="2 3">KCTC 29202</strain>
    </source>
</reference>
<gene>
    <name evidence="2" type="ORF">D7231_31280</name>
</gene>
<dbReference type="OrthoDB" id="3414915at2"/>
<protein>
    <submittedName>
        <fullName evidence="2">FAD-binding oxidoreductase</fullName>
    </submittedName>
</protein>
<evidence type="ECO:0000313" key="2">
    <source>
        <dbReference type="EMBL" id="RKN62017.1"/>
    </source>
</evidence>
<feature type="domain" description="Styrene monooxygenase StyA putative substrate binding" evidence="1">
    <location>
        <begin position="164"/>
        <end position="276"/>
    </location>
</feature>
<comment type="caution">
    <text evidence="2">The sequence shown here is derived from an EMBL/GenBank/DDBJ whole genome shotgun (WGS) entry which is preliminary data.</text>
</comment>
<accession>A0A3B0ARP9</accession>
<dbReference type="SUPFAM" id="SSF51905">
    <property type="entry name" value="FAD/NAD(P)-binding domain"/>
    <property type="match status" value="1"/>
</dbReference>
<dbReference type="RefSeq" id="WP_120759078.1">
    <property type="nucleotide sequence ID" value="NZ_RBAM01000022.1"/>
</dbReference>
<evidence type="ECO:0000259" key="1">
    <source>
        <dbReference type="Pfam" id="PF17885"/>
    </source>
</evidence>
<proteinExistence type="predicted"/>
<dbReference type="AlphaFoldDB" id="A0A3B0ARP9"/>
<sequence length="441" mass="46597">MRRIAVVGAGQAGLHLALGLRPDSTGAAGPSGPYELQEPHEPYDVTVYTARTPDEVRAGRVLSTQVMYGPALALERAAGLHLWEAEAPRLTALGFSVADPQRSPAGGFAGPLDLPAQSVDLRVKTADWLELFEARGGRVEYGTVGPDDLPGIAAAHDLTVVASGRGPLAEVFARDARHSPFERPQRRLAVCYVRGTRMPDGLSEPHLRVTPVGGSEELAGEFFVMHALTLDGPCEIVLWEAVPGGPFDVWADRPGPGEVVERTLELLRGHLPGEYELCRGMEPTDAGASLTGALTPVVRRPVAEVAPGAHVLGLGDAVVLHDPIGGQGSNSAARGAAHYLRAITAHGGEPFDRTWMLRTFAAYWEHARHVSAFCNMLLGPPPEHVRRILSAAARHPAVAHRYANGFGDPAGFADWFMDADRADAYLAAVGAAGAAVPADGG</sequence>
<dbReference type="EMBL" id="RBAM01000022">
    <property type="protein sequence ID" value="RKN62017.1"/>
    <property type="molecule type" value="Genomic_DNA"/>
</dbReference>
<dbReference type="Gene3D" id="3.50.50.60">
    <property type="entry name" value="FAD/NAD(P)-binding domain"/>
    <property type="match status" value="3"/>
</dbReference>
<dbReference type="InterPro" id="IPR036188">
    <property type="entry name" value="FAD/NAD-bd_sf"/>
</dbReference>
<evidence type="ECO:0000313" key="3">
    <source>
        <dbReference type="Proteomes" id="UP000270343"/>
    </source>
</evidence>
<name>A0A3B0ARP9_9ACTN</name>
<keyword evidence="3" id="KW-1185">Reference proteome</keyword>
<dbReference type="Proteomes" id="UP000270343">
    <property type="component" value="Unassembled WGS sequence"/>
</dbReference>
<dbReference type="Pfam" id="PF17885">
    <property type="entry name" value="Smoa_sbd"/>
    <property type="match status" value="1"/>
</dbReference>
<dbReference type="InterPro" id="IPR041654">
    <property type="entry name" value="StyA_sbd"/>
</dbReference>
<dbReference type="PRINTS" id="PR00420">
    <property type="entry name" value="RNGMNOXGNASE"/>
</dbReference>
<organism evidence="2 3">
    <name type="scientific">Streptomyces klenkii</name>
    <dbReference type="NCBI Taxonomy" id="1420899"/>
    <lineage>
        <taxon>Bacteria</taxon>
        <taxon>Bacillati</taxon>
        <taxon>Actinomycetota</taxon>
        <taxon>Actinomycetes</taxon>
        <taxon>Kitasatosporales</taxon>
        <taxon>Streptomycetaceae</taxon>
        <taxon>Streptomyces</taxon>
    </lineage>
</organism>